<feature type="transmembrane region" description="Helical" evidence="1">
    <location>
        <begin position="241"/>
        <end position="259"/>
    </location>
</feature>
<dbReference type="InterPro" id="IPR002656">
    <property type="entry name" value="Acyl_transf_3_dom"/>
</dbReference>
<evidence type="ECO:0000256" key="1">
    <source>
        <dbReference type="SAM" id="Phobius"/>
    </source>
</evidence>
<feature type="transmembrane region" description="Helical" evidence="1">
    <location>
        <begin position="161"/>
        <end position="181"/>
    </location>
</feature>
<dbReference type="GO" id="GO:0016747">
    <property type="term" value="F:acyltransferase activity, transferring groups other than amino-acyl groups"/>
    <property type="evidence" value="ECO:0007669"/>
    <property type="project" value="InterPro"/>
</dbReference>
<feature type="transmembrane region" description="Helical" evidence="1">
    <location>
        <begin position="266"/>
        <end position="286"/>
    </location>
</feature>
<keyword evidence="1" id="KW-1133">Transmembrane helix</keyword>
<feature type="transmembrane region" description="Helical" evidence="1">
    <location>
        <begin position="345"/>
        <end position="365"/>
    </location>
</feature>
<comment type="caution">
    <text evidence="4">The sequence shown here is derived from an EMBL/GenBank/DDBJ whole genome shotgun (WGS) entry which is preliminary data.</text>
</comment>
<keyword evidence="1" id="KW-0472">Membrane</keyword>
<feature type="domain" description="Acyltransferase 3" evidence="2">
    <location>
        <begin position="5"/>
        <end position="321"/>
    </location>
</feature>
<evidence type="ECO:0000313" key="5">
    <source>
        <dbReference type="Proteomes" id="UP000315816"/>
    </source>
</evidence>
<reference evidence="4 5" key="1">
    <citation type="submission" date="2019-06" db="EMBL/GenBank/DDBJ databases">
        <title>A novel species of marine bacteria.</title>
        <authorList>
            <person name="Wang Y."/>
        </authorList>
    </citation>
    <scope>NUCLEOTIDE SEQUENCE [LARGE SCALE GENOMIC DNA]</scope>
    <source>
        <strain evidence="4 5">MA1-10</strain>
    </source>
</reference>
<feature type="domain" description="SGNH" evidence="3">
    <location>
        <begin position="392"/>
        <end position="653"/>
    </location>
</feature>
<feature type="transmembrane region" description="Helical" evidence="1">
    <location>
        <begin position="187"/>
        <end position="209"/>
    </location>
</feature>
<dbReference type="Pfam" id="PF19040">
    <property type="entry name" value="SGNH"/>
    <property type="match status" value="1"/>
</dbReference>
<evidence type="ECO:0000259" key="2">
    <source>
        <dbReference type="Pfam" id="PF01757"/>
    </source>
</evidence>
<dbReference type="Pfam" id="PF01757">
    <property type="entry name" value="Acyl_transf_3"/>
    <property type="match status" value="1"/>
</dbReference>
<dbReference type="InterPro" id="IPR043968">
    <property type="entry name" value="SGNH"/>
</dbReference>
<feature type="transmembrane region" description="Helical" evidence="1">
    <location>
        <begin position="34"/>
        <end position="51"/>
    </location>
</feature>
<evidence type="ECO:0000259" key="3">
    <source>
        <dbReference type="Pfam" id="PF19040"/>
    </source>
</evidence>
<gene>
    <name evidence="4" type="ORF">FIL88_12965</name>
</gene>
<dbReference type="AlphaFoldDB" id="A0A545SNU8"/>
<name>A0A545SNU8_9RHOB</name>
<keyword evidence="1" id="KW-0812">Transmembrane</keyword>
<organism evidence="4 5">
    <name type="scientific">Aliiroseovarius halocynthiae</name>
    <dbReference type="NCBI Taxonomy" id="985055"/>
    <lineage>
        <taxon>Bacteria</taxon>
        <taxon>Pseudomonadati</taxon>
        <taxon>Pseudomonadota</taxon>
        <taxon>Alphaproteobacteria</taxon>
        <taxon>Rhodobacterales</taxon>
        <taxon>Paracoccaceae</taxon>
        <taxon>Aliiroseovarius</taxon>
    </lineage>
</organism>
<feature type="transmembrane region" description="Helical" evidence="1">
    <location>
        <begin position="12"/>
        <end position="28"/>
    </location>
</feature>
<dbReference type="GO" id="GO:0016020">
    <property type="term" value="C:membrane"/>
    <property type="evidence" value="ECO:0007669"/>
    <property type="project" value="TreeGrafter"/>
</dbReference>
<feature type="transmembrane region" description="Helical" evidence="1">
    <location>
        <begin position="216"/>
        <end position="235"/>
    </location>
</feature>
<dbReference type="Proteomes" id="UP000315816">
    <property type="component" value="Unassembled WGS sequence"/>
</dbReference>
<proteinExistence type="predicted"/>
<dbReference type="OrthoDB" id="9796461at2"/>
<dbReference type="GO" id="GO:0009103">
    <property type="term" value="P:lipopolysaccharide biosynthetic process"/>
    <property type="evidence" value="ECO:0007669"/>
    <property type="project" value="TreeGrafter"/>
</dbReference>
<feature type="transmembrane region" description="Helical" evidence="1">
    <location>
        <begin position="72"/>
        <end position="92"/>
    </location>
</feature>
<keyword evidence="4" id="KW-0012">Acyltransferase</keyword>
<dbReference type="PANTHER" id="PTHR23028:SF53">
    <property type="entry name" value="ACYL_TRANSF_3 DOMAIN-CONTAINING PROTEIN"/>
    <property type="match status" value="1"/>
</dbReference>
<accession>A0A545SNU8</accession>
<sequence>MVYRPEIDGLRAIAVLPVIFFHAGFGLFEGGFVGVDVFFVISGYLITSILIDDIELGRFSLLKFYERRARRILPALFFVVICTVPFAILWMLPAQLRDYSQSLVAVSLFSSNFLFWLESGYFEAGADLKPLLHTWSLAIEEQFYVVFPVLLLVLGKLGRRTVIWILTLIALISLGLAEWGWRGHPAANFFLAPARVWELLAGSLCSFALHRRLLSGNDVAATLGLIAIALAIFLFDSTTPFPSLYTLLPVVGVVLIILFGGQGTQVAALLSAKPLVAVGLISYSAYLWHQPLFAFARIRSLTEPSLALMLGLAALSLILAAFSWRFVEKPFRAGLQTRLTSQTGVFAASIFGLVLTAGIGVWGHLNKGFPDRFSPQALAVLKLNTDQIDRSCHFDEATSLLVPKPGCLFTTPGANSTVMLLGDSHVAAIAGATVSALKASGRNVYVGSYGGCIPLPTTRRVHKPTTHKCAEFVDAMLAYAGESGIDTLILAGRFPAYLQGTRFDNGEGGVEHGIRMDIRDLNTDPDNPWRRNVDMIRVKIEALSAQFNLVLLAPIPEAGWNVPELIAKRMYYHGGEEQTLTTPYSAYVERTKVLMAEFSMLAAWSDNITVAPIHRRFCDSEIARCLHADGDQIFYLDDDHLSPAGAELIAPDIVEAVGSLPTR</sequence>
<keyword evidence="4" id="KW-0808">Transferase</keyword>
<dbReference type="EMBL" id="VICH01000009">
    <property type="protein sequence ID" value="TQV66631.1"/>
    <property type="molecule type" value="Genomic_DNA"/>
</dbReference>
<dbReference type="RefSeq" id="WP_142854296.1">
    <property type="nucleotide sequence ID" value="NZ_FXWW01000005.1"/>
</dbReference>
<keyword evidence="5" id="KW-1185">Reference proteome</keyword>
<feature type="transmembrane region" description="Helical" evidence="1">
    <location>
        <begin position="135"/>
        <end position="154"/>
    </location>
</feature>
<dbReference type="PANTHER" id="PTHR23028">
    <property type="entry name" value="ACETYLTRANSFERASE"/>
    <property type="match status" value="1"/>
</dbReference>
<dbReference type="InterPro" id="IPR050879">
    <property type="entry name" value="Acyltransferase_3"/>
</dbReference>
<feature type="transmembrane region" description="Helical" evidence="1">
    <location>
        <begin position="306"/>
        <end position="324"/>
    </location>
</feature>
<evidence type="ECO:0000313" key="4">
    <source>
        <dbReference type="EMBL" id="TQV66631.1"/>
    </source>
</evidence>
<protein>
    <submittedName>
        <fullName evidence="4">Acyltransferase</fullName>
    </submittedName>
</protein>